<dbReference type="InterPro" id="IPR001789">
    <property type="entry name" value="Sig_transdc_resp-reg_receiver"/>
</dbReference>
<dbReference type="GO" id="GO:0003677">
    <property type="term" value="F:DNA binding"/>
    <property type="evidence" value="ECO:0007669"/>
    <property type="project" value="UniProtKB-KW"/>
</dbReference>
<dbReference type="GO" id="GO:0000156">
    <property type="term" value="F:phosphorelay response regulator activity"/>
    <property type="evidence" value="ECO:0007669"/>
    <property type="project" value="InterPro"/>
</dbReference>
<feature type="domain" description="Response regulatory" evidence="2">
    <location>
        <begin position="3"/>
        <end position="114"/>
    </location>
</feature>
<feature type="modified residue" description="4-aspartylphosphate" evidence="1">
    <location>
        <position position="54"/>
    </location>
</feature>
<dbReference type="PROSITE" id="PS50110">
    <property type="entry name" value="RESPONSE_REGULATORY"/>
    <property type="match status" value="1"/>
</dbReference>
<dbReference type="SMART" id="SM00448">
    <property type="entry name" value="REC"/>
    <property type="match status" value="1"/>
</dbReference>
<gene>
    <name evidence="4" type="ORF">D3H65_02260</name>
</gene>
<dbReference type="Gene3D" id="2.40.50.1020">
    <property type="entry name" value="LytTr DNA-binding domain"/>
    <property type="match status" value="1"/>
</dbReference>
<dbReference type="PROSITE" id="PS50930">
    <property type="entry name" value="HTH_LYTTR"/>
    <property type="match status" value="1"/>
</dbReference>
<dbReference type="InterPro" id="IPR011006">
    <property type="entry name" value="CheY-like_superfamily"/>
</dbReference>
<organism evidence="4 5">
    <name type="scientific">Paraflavitalea soli</name>
    <dbReference type="NCBI Taxonomy" id="2315862"/>
    <lineage>
        <taxon>Bacteria</taxon>
        <taxon>Pseudomonadati</taxon>
        <taxon>Bacteroidota</taxon>
        <taxon>Chitinophagia</taxon>
        <taxon>Chitinophagales</taxon>
        <taxon>Chitinophagaceae</taxon>
        <taxon>Paraflavitalea</taxon>
    </lineage>
</organism>
<evidence type="ECO:0000256" key="1">
    <source>
        <dbReference type="PROSITE-ProRule" id="PRU00169"/>
    </source>
</evidence>
<dbReference type="Gene3D" id="3.40.50.2300">
    <property type="match status" value="1"/>
</dbReference>
<proteinExistence type="predicted"/>
<name>A0A3B7MHT2_9BACT</name>
<feature type="domain" description="HTH LytTR-type" evidence="3">
    <location>
        <begin position="129"/>
        <end position="224"/>
    </location>
</feature>
<accession>A0A3B7MHT2</accession>
<dbReference type="InterPro" id="IPR007492">
    <property type="entry name" value="LytTR_DNA-bd_dom"/>
</dbReference>
<dbReference type="Pfam" id="PF04397">
    <property type="entry name" value="LytTR"/>
    <property type="match status" value="1"/>
</dbReference>
<dbReference type="OrthoDB" id="9787344at2"/>
<evidence type="ECO:0000259" key="3">
    <source>
        <dbReference type="PROSITE" id="PS50930"/>
    </source>
</evidence>
<dbReference type="KEGG" id="pseg:D3H65_02260"/>
<protein>
    <submittedName>
        <fullName evidence="4">DNA-binding response regulator</fullName>
    </submittedName>
</protein>
<evidence type="ECO:0000313" key="4">
    <source>
        <dbReference type="EMBL" id="AXY72863.1"/>
    </source>
</evidence>
<dbReference type="RefSeq" id="WP_119048701.1">
    <property type="nucleotide sequence ID" value="NZ_CP032157.1"/>
</dbReference>
<dbReference type="SUPFAM" id="SSF52172">
    <property type="entry name" value="CheY-like"/>
    <property type="match status" value="1"/>
</dbReference>
<dbReference type="InterPro" id="IPR046947">
    <property type="entry name" value="LytR-like"/>
</dbReference>
<dbReference type="EMBL" id="CP032157">
    <property type="protein sequence ID" value="AXY72863.1"/>
    <property type="molecule type" value="Genomic_DNA"/>
</dbReference>
<dbReference type="AlphaFoldDB" id="A0A3B7MHT2"/>
<dbReference type="SMART" id="SM00850">
    <property type="entry name" value="LytTR"/>
    <property type="match status" value="1"/>
</dbReference>
<dbReference type="Pfam" id="PF00072">
    <property type="entry name" value="Response_reg"/>
    <property type="match status" value="1"/>
</dbReference>
<keyword evidence="4" id="KW-0238">DNA-binding</keyword>
<evidence type="ECO:0000259" key="2">
    <source>
        <dbReference type="PROSITE" id="PS50110"/>
    </source>
</evidence>
<dbReference type="Proteomes" id="UP000263900">
    <property type="component" value="Chromosome"/>
</dbReference>
<keyword evidence="1" id="KW-0597">Phosphoprotein</keyword>
<dbReference type="PANTHER" id="PTHR37299">
    <property type="entry name" value="TRANSCRIPTIONAL REGULATOR-RELATED"/>
    <property type="match status" value="1"/>
</dbReference>
<sequence>MVRCMIVDDEPLAQQVLKKYIEQTDGLTLSAECFHAAAAFAVLHQQPIDLLFLDIKMPQLTGTQFIQSLKEPPAFIFTTAYPDFALLGFELEAVDYLLKPITYDRFKKSIARFLNQQPIPPSLPEKDYVYFKVNGSLVKVVLAEILFAQSMKDYIRIITTTGQHITHLTMKSLLQLLPEQQFKRVHRSYVVNIRHIDRLSKEAVTIGQTTIPLGEHYKMNLKML</sequence>
<evidence type="ECO:0000313" key="5">
    <source>
        <dbReference type="Proteomes" id="UP000263900"/>
    </source>
</evidence>
<keyword evidence="5" id="KW-1185">Reference proteome</keyword>
<dbReference type="PANTHER" id="PTHR37299:SF1">
    <property type="entry name" value="STAGE 0 SPORULATION PROTEIN A HOMOLOG"/>
    <property type="match status" value="1"/>
</dbReference>
<reference evidence="4 5" key="1">
    <citation type="submission" date="2018-09" db="EMBL/GenBank/DDBJ databases">
        <title>Genome sequencing of strain 6GH32-13.</title>
        <authorList>
            <person name="Weon H.-Y."/>
            <person name="Heo J."/>
            <person name="Kwon S.-W."/>
        </authorList>
    </citation>
    <scope>NUCLEOTIDE SEQUENCE [LARGE SCALE GENOMIC DNA]</scope>
    <source>
        <strain evidence="4 5">5GH32-13</strain>
    </source>
</reference>